<keyword evidence="2" id="KW-1185">Reference proteome</keyword>
<protein>
    <submittedName>
        <fullName evidence="1">Uncharacterized protein</fullName>
    </submittedName>
</protein>
<evidence type="ECO:0000313" key="2">
    <source>
        <dbReference type="Proteomes" id="UP000307440"/>
    </source>
</evidence>
<organism evidence="1 2">
    <name type="scientific">Coprinopsis marcescibilis</name>
    <name type="common">Agaric fungus</name>
    <name type="synonym">Psathyrella marcescibilis</name>
    <dbReference type="NCBI Taxonomy" id="230819"/>
    <lineage>
        <taxon>Eukaryota</taxon>
        <taxon>Fungi</taxon>
        <taxon>Dikarya</taxon>
        <taxon>Basidiomycota</taxon>
        <taxon>Agaricomycotina</taxon>
        <taxon>Agaricomycetes</taxon>
        <taxon>Agaricomycetidae</taxon>
        <taxon>Agaricales</taxon>
        <taxon>Agaricineae</taxon>
        <taxon>Psathyrellaceae</taxon>
        <taxon>Coprinopsis</taxon>
    </lineage>
</organism>
<name>A0A5C3LB50_COPMA</name>
<sequence>MSFFQSRSRESMLDLRKYMRETCLPPLLQKDGSMPCTYEAEGMGSLSVRPEPTRRLECMYNSNNAIFEKLGSWLEQTIPAKPIFTKEPDPATGECLTIPNQASRGYSLNLEKHPEDLHCFLPWLDRLPLITAQRIIHLLMPETRDWRLRSTLVPVEQDTNIWFEYVWAKKTKIVNLTPEPIDGRSITIGVQPPWILTENLMKQFIGCKSFPPYYRPGYSYPDHLTTKDRLWAKLWDACVRHRTRYFVLTSYENWVFGVFSPGWTTAFTTNIQKASQTGPTVLELLCFWIASSMHAPGGFSLPLIPEPFFKEHIGVPVRRRRGECPCPADLEGEWDTSDRDSIVSDRDLPTEGSEMCRDEVRSIYMSKKKGVYTEIETWRQTADDSGAYFENLSHHEEPQVDTTALPFVVEMVHKGRKDNEYAGQWLAVFPPKLNTVMT</sequence>
<dbReference type="OrthoDB" id="2579508at2759"/>
<reference evidence="1 2" key="1">
    <citation type="journal article" date="2019" name="Nat. Ecol. Evol.">
        <title>Megaphylogeny resolves global patterns of mushroom evolution.</title>
        <authorList>
            <person name="Varga T."/>
            <person name="Krizsan K."/>
            <person name="Foldi C."/>
            <person name="Dima B."/>
            <person name="Sanchez-Garcia M."/>
            <person name="Sanchez-Ramirez S."/>
            <person name="Szollosi G.J."/>
            <person name="Szarkandi J.G."/>
            <person name="Papp V."/>
            <person name="Albert L."/>
            <person name="Andreopoulos W."/>
            <person name="Angelini C."/>
            <person name="Antonin V."/>
            <person name="Barry K.W."/>
            <person name="Bougher N.L."/>
            <person name="Buchanan P."/>
            <person name="Buyck B."/>
            <person name="Bense V."/>
            <person name="Catcheside P."/>
            <person name="Chovatia M."/>
            <person name="Cooper J."/>
            <person name="Damon W."/>
            <person name="Desjardin D."/>
            <person name="Finy P."/>
            <person name="Geml J."/>
            <person name="Haridas S."/>
            <person name="Hughes K."/>
            <person name="Justo A."/>
            <person name="Karasinski D."/>
            <person name="Kautmanova I."/>
            <person name="Kiss B."/>
            <person name="Kocsube S."/>
            <person name="Kotiranta H."/>
            <person name="LaButti K.M."/>
            <person name="Lechner B.E."/>
            <person name="Liimatainen K."/>
            <person name="Lipzen A."/>
            <person name="Lukacs Z."/>
            <person name="Mihaltcheva S."/>
            <person name="Morgado L.N."/>
            <person name="Niskanen T."/>
            <person name="Noordeloos M.E."/>
            <person name="Ohm R.A."/>
            <person name="Ortiz-Santana B."/>
            <person name="Ovrebo C."/>
            <person name="Racz N."/>
            <person name="Riley R."/>
            <person name="Savchenko A."/>
            <person name="Shiryaev A."/>
            <person name="Soop K."/>
            <person name="Spirin V."/>
            <person name="Szebenyi C."/>
            <person name="Tomsovsky M."/>
            <person name="Tulloss R.E."/>
            <person name="Uehling J."/>
            <person name="Grigoriev I.V."/>
            <person name="Vagvolgyi C."/>
            <person name="Papp T."/>
            <person name="Martin F.M."/>
            <person name="Miettinen O."/>
            <person name="Hibbett D.S."/>
            <person name="Nagy L.G."/>
        </authorList>
    </citation>
    <scope>NUCLEOTIDE SEQUENCE [LARGE SCALE GENOMIC DNA]</scope>
    <source>
        <strain evidence="1 2">CBS 121175</strain>
    </source>
</reference>
<dbReference type="EMBL" id="ML210147">
    <property type="protein sequence ID" value="TFK29915.1"/>
    <property type="molecule type" value="Genomic_DNA"/>
</dbReference>
<dbReference type="Proteomes" id="UP000307440">
    <property type="component" value="Unassembled WGS sequence"/>
</dbReference>
<gene>
    <name evidence="1" type="ORF">FA15DRAFT_608813</name>
</gene>
<proteinExistence type="predicted"/>
<evidence type="ECO:0000313" key="1">
    <source>
        <dbReference type="EMBL" id="TFK29915.1"/>
    </source>
</evidence>
<accession>A0A5C3LB50</accession>
<dbReference type="AlphaFoldDB" id="A0A5C3LB50"/>